<organism evidence="2 3">
    <name type="scientific">Plectus sambesii</name>
    <dbReference type="NCBI Taxonomy" id="2011161"/>
    <lineage>
        <taxon>Eukaryota</taxon>
        <taxon>Metazoa</taxon>
        <taxon>Ecdysozoa</taxon>
        <taxon>Nematoda</taxon>
        <taxon>Chromadorea</taxon>
        <taxon>Plectida</taxon>
        <taxon>Plectina</taxon>
        <taxon>Plectoidea</taxon>
        <taxon>Plectidae</taxon>
        <taxon>Plectus</taxon>
    </lineage>
</organism>
<sequence>MREYSEFPGDAHGCTKLFGKAGPIILWFEWPKNGLLGGMANRAAAAAEPDRMLSIENGLLTAAAAADEADVDGMDGADIDEPAIAPRQERSWRRLAEADERRRATALNSFRPLIRGGDAINRRRRYPFSRRRRRPAARPMGESADYRTPASDHASYSQTSIGVDVAGLTTRAHLVRRVESWR</sequence>
<dbReference type="WBParaSite" id="PSAMB.scaffold239size62642.g3859.t1">
    <property type="protein sequence ID" value="PSAMB.scaffold239size62642.g3859.t1"/>
    <property type="gene ID" value="PSAMB.scaffold239size62642.g3859"/>
</dbReference>
<reference evidence="3" key="1">
    <citation type="submission" date="2022-11" db="UniProtKB">
        <authorList>
            <consortium name="WormBaseParasite"/>
        </authorList>
    </citation>
    <scope>IDENTIFICATION</scope>
</reference>
<protein>
    <submittedName>
        <fullName evidence="3">Uncharacterized protein</fullName>
    </submittedName>
</protein>
<proteinExistence type="predicted"/>
<evidence type="ECO:0000313" key="3">
    <source>
        <dbReference type="WBParaSite" id="PSAMB.scaffold239size62642.g3859.t1"/>
    </source>
</evidence>
<dbReference type="Proteomes" id="UP000887566">
    <property type="component" value="Unplaced"/>
</dbReference>
<feature type="compositionally biased region" description="Basic residues" evidence="1">
    <location>
        <begin position="124"/>
        <end position="136"/>
    </location>
</feature>
<evidence type="ECO:0000256" key="1">
    <source>
        <dbReference type="SAM" id="MobiDB-lite"/>
    </source>
</evidence>
<keyword evidence="2" id="KW-1185">Reference proteome</keyword>
<evidence type="ECO:0000313" key="2">
    <source>
        <dbReference type="Proteomes" id="UP000887566"/>
    </source>
</evidence>
<dbReference type="AlphaFoldDB" id="A0A914VRD6"/>
<name>A0A914VRD6_9BILA</name>
<feature type="region of interest" description="Disordered" evidence="1">
    <location>
        <begin position="124"/>
        <end position="156"/>
    </location>
</feature>
<accession>A0A914VRD6</accession>